<reference evidence="1" key="1">
    <citation type="journal article" date="2021" name="PeerJ">
        <title>Extensive microbial diversity within the chicken gut microbiome revealed by metagenomics and culture.</title>
        <authorList>
            <person name="Gilroy R."/>
            <person name="Ravi A."/>
            <person name="Getino M."/>
            <person name="Pursley I."/>
            <person name="Horton D.L."/>
            <person name="Alikhan N.F."/>
            <person name="Baker D."/>
            <person name="Gharbi K."/>
            <person name="Hall N."/>
            <person name="Watson M."/>
            <person name="Adriaenssens E.M."/>
            <person name="Foster-Nyarko E."/>
            <person name="Jarju S."/>
            <person name="Secka A."/>
            <person name="Antonio M."/>
            <person name="Oren A."/>
            <person name="Chaudhuri R.R."/>
            <person name="La Ragione R."/>
            <person name="Hildebrand F."/>
            <person name="Pallen M.J."/>
        </authorList>
    </citation>
    <scope>NUCLEOTIDE SEQUENCE</scope>
    <source>
        <strain evidence="1">ChiSxjej5B17-1746</strain>
    </source>
</reference>
<evidence type="ECO:0000313" key="2">
    <source>
        <dbReference type="Proteomes" id="UP000824264"/>
    </source>
</evidence>
<dbReference type="EMBL" id="DXGI01000017">
    <property type="protein sequence ID" value="HIW77613.1"/>
    <property type="molecule type" value="Genomic_DNA"/>
</dbReference>
<gene>
    <name evidence="1" type="ORF">H9874_00500</name>
</gene>
<dbReference type="InterPro" id="IPR009734">
    <property type="entry name" value="Myoviridae_GpU"/>
</dbReference>
<organism evidence="1 2">
    <name type="scientific">Candidatus Bilophila faecipullorum</name>
    <dbReference type="NCBI Taxonomy" id="2838482"/>
    <lineage>
        <taxon>Bacteria</taxon>
        <taxon>Pseudomonadati</taxon>
        <taxon>Thermodesulfobacteriota</taxon>
        <taxon>Desulfovibrionia</taxon>
        <taxon>Desulfovibrionales</taxon>
        <taxon>Desulfovibrionaceae</taxon>
        <taxon>Bilophila</taxon>
    </lineage>
</organism>
<name>A0A9D1QXB7_9BACT</name>
<dbReference type="AlphaFoldDB" id="A0A9D1QXB7"/>
<comment type="caution">
    <text evidence="1">The sequence shown here is derived from an EMBL/GenBank/DDBJ whole genome shotgun (WGS) entry which is preliminary data.</text>
</comment>
<dbReference type="Pfam" id="PF06995">
    <property type="entry name" value="Phage_P2_GpU"/>
    <property type="match status" value="1"/>
</dbReference>
<evidence type="ECO:0000313" key="1">
    <source>
        <dbReference type="EMBL" id="HIW77613.1"/>
    </source>
</evidence>
<sequence length="317" mass="33854">MFSVFAAFGDVTFSPKLSPTSFEIQQGAVFAEHALIQRAPRIQFTGRELDAITLGMDLHFSFCTPSEERDKLVKLMRAHEAHPLTFGDGTWWGWFVIQRLTTTLEQCSPAGTPWLISLQAELKEFTGDPAKPLERPAVNGGTPALAVFPGRGSLLSLAAPVTGGGVWDTMRQAVSYAGQAVSVARKAVGIVSTAREMFTGNGMEIAGKVLGGIDGLAGRATGLTGNLSDSLTSCAASLTEPLDGLKEAVGMAKEARDIFNEGWQAARQLGFVKEESRFSMTLGTLGNSLEAGQRLIERTSPVLQTFAAKIASRKETT</sequence>
<reference evidence="1" key="2">
    <citation type="submission" date="2021-04" db="EMBL/GenBank/DDBJ databases">
        <authorList>
            <person name="Gilroy R."/>
        </authorList>
    </citation>
    <scope>NUCLEOTIDE SEQUENCE</scope>
    <source>
        <strain evidence="1">ChiSxjej5B17-1746</strain>
    </source>
</reference>
<accession>A0A9D1QXB7</accession>
<protein>
    <submittedName>
        <fullName evidence="1">Phage tail protein</fullName>
    </submittedName>
</protein>
<proteinExistence type="predicted"/>
<dbReference type="Proteomes" id="UP000824264">
    <property type="component" value="Unassembled WGS sequence"/>
</dbReference>